<name>A0A917FZ45_9BACL</name>
<reference evidence="3" key="1">
    <citation type="journal article" date="2014" name="Int. J. Syst. Evol. Microbiol.">
        <title>Complete genome sequence of Corynebacterium casei LMG S-19264T (=DSM 44701T), isolated from a smear-ripened cheese.</title>
        <authorList>
            <consortium name="US DOE Joint Genome Institute (JGI-PGF)"/>
            <person name="Walter F."/>
            <person name="Albersmeier A."/>
            <person name="Kalinowski J."/>
            <person name="Ruckert C."/>
        </authorList>
    </citation>
    <scope>NUCLEOTIDE SEQUENCE</scope>
    <source>
        <strain evidence="3">CGMCC 1.12987</strain>
    </source>
</reference>
<keyword evidence="4" id="KW-1185">Reference proteome</keyword>
<dbReference type="Proteomes" id="UP000644756">
    <property type="component" value="Unassembled WGS sequence"/>
</dbReference>
<dbReference type="InterPro" id="IPR011042">
    <property type="entry name" value="6-blade_b-propeller_TolB-like"/>
</dbReference>
<organism evidence="3 4">
    <name type="scientific">Paenibacillus abyssi</name>
    <dbReference type="NCBI Taxonomy" id="1340531"/>
    <lineage>
        <taxon>Bacteria</taxon>
        <taxon>Bacillati</taxon>
        <taxon>Bacillota</taxon>
        <taxon>Bacilli</taxon>
        <taxon>Bacillales</taxon>
        <taxon>Paenibacillaceae</taxon>
        <taxon>Paenibacillus</taxon>
    </lineage>
</organism>
<proteinExistence type="predicted"/>
<dbReference type="InterPro" id="IPR017996">
    <property type="entry name" value="MRJP/yellow-related"/>
</dbReference>
<dbReference type="AlphaFoldDB" id="A0A917FZ45"/>
<dbReference type="PANTHER" id="PTHR10009:SF18">
    <property type="entry name" value="PROTEIN YELLOW-LIKE PROTEIN"/>
    <property type="match status" value="1"/>
</dbReference>
<comment type="caution">
    <text evidence="3">The sequence shown here is derived from an EMBL/GenBank/DDBJ whole genome shotgun (WGS) entry which is preliminary data.</text>
</comment>
<evidence type="ECO:0000313" key="4">
    <source>
        <dbReference type="Proteomes" id="UP000644756"/>
    </source>
</evidence>
<dbReference type="Gene3D" id="2.120.10.30">
    <property type="entry name" value="TolB, C-terminal domain"/>
    <property type="match status" value="1"/>
</dbReference>
<gene>
    <name evidence="3" type="ORF">GCM10010916_34610</name>
</gene>
<evidence type="ECO:0000256" key="2">
    <source>
        <dbReference type="ARBA" id="ARBA00022525"/>
    </source>
</evidence>
<keyword evidence="2" id="KW-0964">Secreted</keyword>
<sequence>MEMKREFEANQYWKKCMPAGIKVDQRGNFYVSVPRWALGVPSTMNRIVNKNGVAVLEAFPSWEWNEPGNANVLQSVLGYEIDEYNRMWIYWI</sequence>
<dbReference type="EMBL" id="BMGR01000011">
    <property type="protein sequence ID" value="GGG14804.1"/>
    <property type="molecule type" value="Genomic_DNA"/>
</dbReference>
<accession>A0A917FZ45</accession>
<reference evidence="3" key="2">
    <citation type="submission" date="2020-09" db="EMBL/GenBank/DDBJ databases">
        <authorList>
            <person name="Sun Q."/>
            <person name="Zhou Y."/>
        </authorList>
    </citation>
    <scope>NUCLEOTIDE SEQUENCE</scope>
    <source>
        <strain evidence="3">CGMCC 1.12987</strain>
    </source>
</reference>
<protein>
    <recommendedName>
        <fullName evidence="5">SMP-30/Gluconolactonase/LRE-like region domain-containing protein</fullName>
    </recommendedName>
</protein>
<evidence type="ECO:0008006" key="5">
    <source>
        <dbReference type="Google" id="ProtNLM"/>
    </source>
</evidence>
<dbReference type="PANTHER" id="PTHR10009">
    <property type="entry name" value="PROTEIN YELLOW-RELATED"/>
    <property type="match status" value="1"/>
</dbReference>
<evidence type="ECO:0000313" key="3">
    <source>
        <dbReference type="EMBL" id="GGG14804.1"/>
    </source>
</evidence>
<comment type="subcellular location">
    <subcellularLocation>
        <location evidence="1">Secreted</location>
    </subcellularLocation>
</comment>
<dbReference type="GO" id="GO:0005576">
    <property type="term" value="C:extracellular region"/>
    <property type="evidence" value="ECO:0007669"/>
    <property type="project" value="UniProtKB-SubCell"/>
</dbReference>
<evidence type="ECO:0000256" key="1">
    <source>
        <dbReference type="ARBA" id="ARBA00004613"/>
    </source>
</evidence>